<dbReference type="AlphaFoldDB" id="A0A1F6TML9"/>
<proteinExistence type="predicted"/>
<name>A0A1F6TML9_9BACT</name>
<reference evidence="1 2" key="1">
    <citation type="journal article" date="2016" name="Nat. Commun.">
        <title>Thousands of microbial genomes shed light on interconnected biogeochemical processes in an aquifer system.</title>
        <authorList>
            <person name="Anantharaman K."/>
            <person name="Brown C.T."/>
            <person name="Hug L.A."/>
            <person name="Sharon I."/>
            <person name="Castelle C.J."/>
            <person name="Probst A.J."/>
            <person name="Thomas B.C."/>
            <person name="Singh A."/>
            <person name="Wilkins M.J."/>
            <person name="Karaoz U."/>
            <person name="Brodie E.L."/>
            <person name="Williams K.H."/>
            <person name="Hubbard S.S."/>
            <person name="Banfield J.F."/>
        </authorList>
    </citation>
    <scope>NUCLEOTIDE SEQUENCE [LARGE SCALE GENOMIC DNA]</scope>
</reference>
<comment type="caution">
    <text evidence="1">The sequence shown here is derived from an EMBL/GenBank/DDBJ whole genome shotgun (WGS) entry which is preliminary data.</text>
</comment>
<evidence type="ECO:0000313" key="2">
    <source>
        <dbReference type="Proteomes" id="UP000176484"/>
    </source>
</evidence>
<dbReference type="Proteomes" id="UP000176484">
    <property type="component" value="Unassembled WGS sequence"/>
</dbReference>
<dbReference type="EMBL" id="MFTD01000022">
    <property type="protein sequence ID" value="OGI46387.1"/>
    <property type="molecule type" value="Genomic_DNA"/>
</dbReference>
<organism evidence="1 2">
    <name type="scientific">Candidatus Nomurabacteria bacterium GWB1_40_6</name>
    <dbReference type="NCBI Taxonomy" id="1801727"/>
    <lineage>
        <taxon>Bacteria</taxon>
        <taxon>Candidatus Nomuraibacteriota</taxon>
    </lineage>
</organism>
<accession>A0A1F6TML9</accession>
<protein>
    <submittedName>
        <fullName evidence="1">Uncharacterized protein</fullName>
    </submittedName>
</protein>
<evidence type="ECO:0000313" key="1">
    <source>
        <dbReference type="EMBL" id="OGI46387.1"/>
    </source>
</evidence>
<gene>
    <name evidence="1" type="ORF">A2121_01040</name>
</gene>
<sequence length="113" mass="13156">MILNDFYVIKNRNKIFSLGGFMSDRFPSQEKVFKVLLENKDSNDCVDDPVSLCAEKLPQLKRERISESLRLLEKRCAIKVFRRGVVTNSGGVILKVEILRKEFPADRRALIRW</sequence>